<keyword evidence="3" id="KW-1185">Reference proteome</keyword>
<organism evidence="2 3">
    <name type="scientific">Endozoicomonas numazuensis</name>
    <dbReference type="NCBI Taxonomy" id="1137799"/>
    <lineage>
        <taxon>Bacteria</taxon>
        <taxon>Pseudomonadati</taxon>
        <taxon>Pseudomonadota</taxon>
        <taxon>Gammaproteobacteria</taxon>
        <taxon>Oceanospirillales</taxon>
        <taxon>Endozoicomonadaceae</taxon>
        <taxon>Endozoicomonas</taxon>
    </lineage>
</organism>
<dbReference type="Pfam" id="PF01150">
    <property type="entry name" value="GDA1_CD39"/>
    <property type="match status" value="1"/>
</dbReference>
<accession>A0A081NLP7</accession>
<reference evidence="2 3" key="1">
    <citation type="submission" date="2014-06" db="EMBL/GenBank/DDBJ databases">
        <title>Whole Genome Sequences of Three Symbiotic Endozoicomonas Bacteria.</title>
        <authorList>
            <person name="Neave M.J."/>
            <person name="Apprill A."/>
            <person name="Voolstra C.R."/>
        </authorList>
    </citation>
    <scope>NUCLEOTIDE SEQUENCE [LARGE SCALE GENOMIC DNA]</scope>
    <source>
        <strain evidence="2 3">DSM 25634</strain>
    </source>
</reference>
<dbReference type="EMBL" id="JOKH01000001">
    <property type="protein sequence ID" value="KEQ19370.1"/>
    <property type="molecule type" value="Genomic_DNA"/>
</dbReference>
<evidence type="ECO:0000256" key="1">
    <source>
        <dbReference type="ARBA" id="ARBA00022801"/>
    </source>
</evidence>
<dbReference type="STRING" id="1137799.GZ78_05250"/>
<dbReference type="Gene3D" id="3.30.420.150">
    <property type="entry name" value="Exopolyphosphatase. Domain 2"/>
    <property type="match status" value="1"/>
</dbReference>
<dbReference type="AlphaFoldDB" id="A0A081NLP7"/>
<dbReference type="GO" id="GO:0016787">
    <property type="term" value="F:hydrolase activity"/>
    <property type="evidence" value="ECO:0007669"/>
    <property type="project" value="UniProtKB-KW"/>
</dbReference>
<dbReference type="Proteomes" id="UP000028073">
    <property type="component" value="Unassembled WGS sequence"/>
</dbReference>
<sequence>MNRFCHSNVLFCLFAGLQGFFIQAGYAENYPLQAYESECKSMVLMDAGSSGSRVMSYQFKRLYGTSQYELIRQTSLVESEPPLSYGKRLPGHLIGEMSSLYQLKSGDCIPKTEVFVGGTAGLRHRAVILKNHGKPLLSADLVLKRVAIELYRQGVPGNYPENVRLLTGLEEAAFTWLGVNTLRGQLKSEKLQYGIVELGGGSVQMAFRVRKDEQNSLYRRAASEIPSSAVNIKRFWRYPQPDIEVYGESYSGLGINQAYDDLLRLENVTSLSKVCSEYQSCSEVVDKLFERPGSLRKDRRRPLLYTSMPKVFHLNGYFYDRTVALGLPNIQTPRMLQLAARYVCGLKPDGVHERLQGHYRSDNQFFSEFIKLHNQPPPLEEDFSSSGEPRKPLAERMCAEFVYMAELLSRLGLKPDTHLLVSKSVSYKGHSYGLSWPLGYSIARANDWLKVKEE</sequence>
<name>A0A081NLP7_9GAMM</name>
<proteinExistence type="predicted"/>
<evidence type="ECO:0000313" key="2">
    <source>
        <dbReference type="EMBL" id="KEQ19370.1"/>
    </source>
</evidence>
<dbReference type="PANTHER" id="PTHR11782">
    <property type="entry name" value="ADENOSINE/GUANOSINE DIPHOSPHATASE"/>
    <property type="match status" value="1"/>
</dbReference>
<dbReference type="CDD" id="cd24003">
    <property type="entry name" value="ASKHA_NBD_GDA1_CD39_NTPase"/>
    <property type="match status" value="1"/>
</dbReference>
<protein>
    <recommendedName>
        <fullName evidence="4">GDA1/CD39 family protein</fullName>
    </recommendedName>
</protein>
<keyword evidence="1" id="KW-0378">Hydrolase</keyword>
<evidence type="ECO:0008006" key="4">
    <source>
        <dbReference type="Google" id="ProtNLM"/>
    </source>
</evidence>
<comment type="caution">
    <text evidence="2">The sequence shown here is derived from an EMBL/GenBank/DDBJ whole genome shotgun (WGS) entry which is preliminary data.</text>
</comment>
<dbReference type="Gene3D" id="3.30.420.40">
    <property type="match status" value="1"/>
</dbReference>
<dbReference type="InterPro" id="IPR000407">
    <property type="entry name" value="GDA1_CD39_NTPase"/>
</dbReference>
<evidence type="ECO:0000313" key="3">
    <source>
        <dbReference type="Proteomes" id="UP000028073"/>
    </source>
</evidence>
<gene>
    <name evidence="2" type="ORF">GZ78_05250</name>
</gene>